<comment type="caution">
    <text evidence="1">The sequence shown here is derived from an EMBL/GenBank/DDBJ whole genome shotgun (WGS) entry which is preliminary data.</text>
</comment>
<name>A0A317SI03_9PEZI</name>
<gene>
    <name evidence="1" type="ORF">C7212DRAFT_346843</name>
</gene>
<dbReference type="Proteomes" id="UP000246991">
    <property type="component" value="Unassembled WGS sequence"/>
</dbReference>
<proteinExistence type="predicted"/>
<organism evidence="1 2">
    <name type="scientific">Tuber magnatum</name>
    <name type="common">white Piedmont truffle</name>
    <dbReference type="NCBI Taxonomy" id="42249"/>
    <lineage>
        <taxon>Eukaryota</taxon>
        <taxon>Fungi</taxon>
        <taxon>Dikarya</taxon>
        <taxon>Ascomycota</taxon>
        <taxon>Pezizomycotina</taxon>
        <taxon>Pezizomycetes</taxon>
        <taxon>Pezizales</taxon>
        <taxon>Tuberaceae</taxon>
        <taxon>Tuber</taxon>
    </lineage>
</organism>
<protein>
    <submittedName>
        <fullName evidence="1">Uncharacterized protein</fullName>
    </submittedName>
</protein>
<evidence type="ECO:0000313" key="2">
    <source>
        <dbReference type="Proteomes" id="UP000246991"/>
    </source>
</evidence>
<reference evidence="1 2" key="1">
    <citation type="submission" date="2018-03" db="EMBL/GenBank/DDBJ databases">
        <title>Genomes of Pezizomycetes fungi and the evolution of truffles.</title>
        <authorList>
            <person name="Murat C."/>
            <person name="Payen T."/>
            <person name="Noel B."/>
            <person name="Kuo A."/>
            <person name="Martin F.M."/>
        </authorList>
    </citation>
    <scope>NUCLEOTIDE SEQUENCE [LARGE SCALE GENOMIC DNA]</scope>
    <source>
        <strain evidence="1">091103-1</strain>
    </source>
</reference>
<accession>A0A317SI03</accession>
<sequence length="317" mass="35443">MADLWFDGACRRSKVREKDKPGFWDEIPADLWLAESCSFIMRQTLTCSLVSAVGRGKSAGSRTRRWLTSSSARLQSGVSEQDQEQSSDGAAADLWLGHVAVDLTMVDLWLAEWYRRLQSVVISNRWLAECCRSFEERLGLTSGSVGCKMDVFEVTGMSHTPEKVYLLTAYPERCGGAIADRWLAGRCRRTLYVSGIISVSRLPQYLTFGSMGIAEARCKRRYQPCFWCGEISDPRLADPGRSSPGLTGGVFSFRCWDETIAYPRFHGCSSIRPFWDDTTDNLSLAVCCRTLKWLTSASLSVVEVYSSPSTAITDPRQ</sequence>
<dbReference type="AlphaFoldDB" id="A0A317SI03"/>
<evidence type="ECO:0000313" key="1">
    <source>
        <dbReference type="EMBL" id="PWW74075.1"/>
    </source>
</evidence>
<dbReference type="EMBL" id="PYWC01000068">
    <property type="protein sequence ID" value="PWW74075.1"/>
    <property type="molecule type" value="Genomic_DNA"/>
</dbReference>
<keyword evidence="2" id="KW-1185">Reference proteome</keyword>